<dbReference type="OrthoDB" id="8954335at2759"/>
<organism evidence="3 4">
    <name type="scientific">Folsomia candida</name>
    <name type="common">Springtail</name>
    <dbReference type="NCBI Taxonomy" id="158441"/>
    <lineage>
        <taxon>Eukaryota</taxon>
        <taxon>Metazoa</taxon>
        <taxon>Ecdysozoa</taxon>
        <taxon>Arthropoda</taxon>
        <taxon>Hexapoda</taxon>
        <taxon>Collembola</taxon>
        <taxon>Entomobryomorpha</taxon>
        <taxon>Isotomoidea</taxon>
        <taxon>Isotomidae</taxon>
        <taxon>Proisotominae</taxon>
        <taxon>Folsomia</taxon>
    </lineage>
</organism>
<sequence length="254" mass="27779">MSKNIVLFGETGAGKSSVLNLLKGSEVAAVSDSAVGCTFEHTMYPIPPNYNVFDTAGLSEGSAGTVGADKAIEQLEKLLKQLSLTGGVNLLIFVAKFGRITKTVEDNFNLFVKTICMNRVPVLLFLTNSEWEPNPRKWWEENAQEYRNHGMIFGDSVVGCAANPDKYPAPVKPMIRERRKQSLKELTNLIERHALQSAWRVVDPAAWLGSVVIAVIQILMAVSTFFFPTGSIVTVLGKLGLSSGLITSIVNMFK</sequence>
<dbReference type="Pfam" id="PF01926">
    <property type="entry name" value="MMR_HSR1"/>
    <property type="match status" value="1"/>
</dbReference>
<evidence type="ECO:0000259" key="2">
    <source>
        <dbReference type="Pfam" id="PF01926"/>
    </source>
</evidence>
<feature type="transmembrane region" description="Helical" evidence="1">
    <location>
        <begin position="205"/>
        <end position="226"/>
    </location>
</feature>
<evidence type="ECO:0000256" key="1">
    <source>
        <dbReference type="SAM" id="Phobius"/>
    </source>
</evidence>
<protein>
    <recommendedName>
        <fullName evidence="2">G domain-containing protein</fullName>
    </recommendedName>
</protein>
<keyword evidence="4" id="KW-1185">Reference proteome</keyword>
<dbReference type="AlphaFoldDB" id="A0A226CZD6"/>
<dbReference type="SUPFAM" id="SSF52540">
    <property type="entry name" value="P-loop containing nucleoside triphosphate hydrolases"/>
    <property type="match status" value="1"/>
</dbReference>
<dbReference type="Proteomes" id="UP000198287">
    <property type="component" value="Unassembled WGS sequence"/>
</dbReference>
<comment type="caution">
    <text evidence="3">The sequence shown here is derived from an EMBL/GenBank/DDBJ whole genome shotgun (WGS) entry which is preliminary data.</text>
</comment>
<dbReference type="InterPro" id="IPR027417">
    <property type="entry name" value="P-loop_NTPase"/>
</dbReference>
<dbReference type="EMBL" id="LNIX01000058">
    <property type="protein sequence ID" value="OXA37396.1"/>
    <property type="molecule type" value="Genomic_DNA"/>
</dbReference>
<evidence type="ECO:0000313" key="4">
    <source>
        <dbReference type="Proteomes" id="UP000198287"/>
    </source>
</evidence>
<gene>
    <name evidence="3" type="ORF">Fcan01_27843</name>
</gene>
<dbReference type="CDD" id="cd00882">
    <property type="entry name" value="Ras_like_GTPase"/>
    <property type="match status" value="1"/>
</dbReference>
<accession>A0A226CZD6</accession>
<feature type="domain" description="G" evidence="2">
    <location>
        <begin position="5"/>
        <end position="96"/>
    </location>
</feature>
<keyword evidence="1" id="KW-1133">Transmembrane helix</keyword>
<dbReference type="InterPro" id="IPR006073">
    <property type="entry name" value="GTP-bd"/>
</dbReference>
<keyword evidence="1" id="KW-0472">Membrane</keyword>
<dbReference type="STRING" id="158441.A0A226CZD6"/>
<feature type="transmembrane region" description="Helical" evidence="1">
    <location>
        <begin position="232"/>
        <end position="253"/>
    </location>
</feature>
<reference evidence="3 4" key="1">
    <citation type="submission" date="2015-12" db="EMBL/GenBank/DDBJ databases">
        <title>The genome of Folsomia candida.</title>
        <authorList>
            <person name="Faddeeva A."/>
            <person name="Derks M.F."/>
            <person name="Anvar Y."/>
            <person name="Smit S."/>
            <person name="Van Straalen N."/>
            <person name="Roelofs D."/>
        </authorList>
    </citation>
    <scope>NUCLEOTIDE SEQUENCE [LARGE SCALE GENOMIC DNA]</scope>
    <source>
        <strain evidence="3 4">VU population</strain>
        <tissue evidence="3">Whole body</tissue>
    </source>
</reference>
<name>A0A226CZD6_FOLCA</name>
<proteinExistence type="predicted"/>
<evidence type="ECO:0000313" key="3">
    <source>
        <dbReference type="EMBL" id="OXA37396.1"/>
    </source>
</evidence>
<dbReference type="GO" id="GO:0005525">
    <property type="term" value="F:GTP binding"/>
    <property type="evidence" value="ECO:0007669"/>
    <property type="project" value="InterPro"/>
</dbReference>
<dbReference type="Gene3D" id="3.40.50.300">
    <property type="entry name" value="P-loop containing nucleotide triphosphate hydrolases"/>
    <property type="match status" value="1"/>
</dbReference>
<keyword evidence="1" id="KW-0812">Transmembrane</keyword>